<sequence>MINYWFVKKNTFIKQIKIVGHALYSQQKDDIVCASVSTAIIMTLNAIEICELHSKITYELKEGFFFGKVLYLNTLLNKLLKNLEYTLNDLSQSYPRYVKAIMN</sequence>
<evidence type="ECO:0000256" key="4">
    <source>
        <dbReference type="ARBA" id="ARBA00022807"/>
    </source>
</evidence>
<dbReference type="SUPFAM" id="SSF118010">
    <property type="entry name" value="TM1457-like"/>
    <property type="match status" value="1"/>
</dbReference>
<proteinExistence type="inferred from homology"/>
<dbReference type="CDD" id="cd16332">
    <property type="entry name" value="Prp-like"/>
    <property type="match status" value="1"/>
</dbReference>
<keyword evidence="4" id="KW-0788">Thiol protease</keyword>
<dbReference type="GO" id="GO:0042254">
    <property type="term" value="P:ribosome biogenesis"/>
    <property type="evidence" value="ECO:0007669"/>
    <property type="project" value="UniProtKB-KW"/>
</dbReference>
<dbReference type="PANTHER" id="PTHR39178">
    <property type="entry name" value="HYPOTHETICAL RIBOSOME-ASSOCIATED PROTEIN"/>
    <property type="match status" value="1"/>
</dbReference>
<dbReference type="Proteomes" id="UP000238672">
    <property type="component" value="Unassembled WGS sequence"/>
</dbReference>
<evidence type="ECO:0000256" key="6">
    <source>
        <dbReference type="ARBA" id="ARBA00044538"/>
    </source>
</evidence>
<dbReference type="InterPro" id="IPR007422">
    <property type="entry name" value="Peptidase_Prp"/>
</dbReference>
<keyword evidence="1" id="KW-0690">Ribosome biogenesis</keyword>
<reference evidence="7 8" key="1">
    <citation type="submission" date="2018-02" db="EMBL/GenBank/DDBJ databases">
        <title>Metagenomics reveals mixed infection of spiroplasma and phytoplasma in chicory.</title>
        <authorList>
            <person name="Polano C."/>
            <person name="Moruzzi S."/>
            <person name="Ermacora P."/>
            <person name="Ferrini F."/>
            <person name="Martini M."/>
            <person name="Firrao G."/>
        </authorList>
    </citation>
    <scope>NUCLEOTIDE SEQUENCE [LARGE SCALE GENOMIC DNA]</scope>
    <source>
        <strain evidence="7 8">ChiP</strain>
    </source>
</reference>
<dbReference type="InterPro" id="IPR036764">
    <property type="entry name" value="Peptidase_Prp_sf"/>
</dbReference>
<evidence type="ECO:0000256" key="3">
    <source>
        <dbReference type="ARBA" id="ARBA00022801"/>
    </source>
</evidence>
<comment type="caution">
    <text evidence="7">The sequence shown here is derived from an EMBL/GenBank/DDBJ whole genome shotgun (WGS) entry which is preliminary data.</text>
</comment>
<keyword evidence="3" id="KW-0378">Hydrolase</keyword>
<organism evidence="7 8">
    <name type="scientific">Candidatus Phytoplasma phoenicium</name>
    <dbReference type="NCBI Taxonomy" id="198422"/>
    <lineage>
        <taxon>Bacteria</taxon>
        <taxon>Bacillati</taxon>
        <taxon>Mycoplasmatota</taxon>
        <taxon>Mollicutes</taxon>
        <taxon>Acholeplasmatales</taxon>
        <taxon>Acholeplasmataceae</taxon>
        <taxon>Candidatus Phytoplasma</taxon>
        <taxon>16SrIX (Pigeon pea witches'-broom group)</taxon>
    </lineage>
</organism>
<keyword evidence="2 7" id="KW-0645">Protease</keyword>
<gene>
    <name evidence="7" type="ORF">C6B37_01655</name>
</gene>
<dbReference type="Gene3D" id="3.30.70.1490">
    <property type="entry name" value="Cysteine protease Prp"/>
    <property type="match status" value="1"/>
</dbReference>
<evidence type="ECO:0000256" key="1">
    <source>
        <dbReference type="ARBA" id="ARBA00022517"/>
    </source>
</evidence>
<comment type="similarity">
    <text evidence="5">Belongs to the Prp family.</text>
</comment>
<evidence type="ECO:0000256" key="2">
    <source>
        <dbReference type="ARBA" id="ARBA00022670"/>
    </source>
</evidence>
<dbReference type="Pfam" id="PF04327">
    <property type="entry name" value="Peptidase_Prp"/>
    <property type="match status" value="1"/>
</dbReference>
<dbReference type="EMBL" id="PUUG01000048">
    <property type="protein sequence ID" value="PQP79530.1"/>
    <property type="molecule type" value="Genomic_DNA"/>
</dbReference>
<dbReference type="GO" id="GO:0006508">
    <property type="term" value="P:proteolysis"/>
    <property type="evidence" value="ECO:0007669"/>
    <property type="project" value="UniProtKB-KW"/>
</dbReference>
<evidence type="ECO:0000313" key="8">
    <source>
        <dbReference type="Proteomes" id="UP000238672"/>
    </source>
</evidence>
<dbReference type="GO" id="GO:0008234">
    <property type="term" value="F:cysteine-type peptidase activity"/>
    <property type="evidence" value="ECO:0007669"/>
    <property type="project" value="UniProtKB-KW"/>
</dbReference>
<evidence type="ECO:0000256" key="5">
    <source>
        <dbReference type="ARBA" id="ARBA00044503"/>
    </source>
</evidence>
<dbReference type="PANTHER" id="PTHR39178:SF1">
    <property type="entry name" value="RIBOSOMAL-PROCESSING CYSTEINE PROTEASE PRP"/>
    <property type="match status" value="1"/>
</dbReference>
<dbReference type="AlphaFoldDB" id="A0A2S8NU74"/>
<evidence type="ECO:0000313" key="7">
    <source>
        <dbReference type="EMBL" id="PQP79530.1"/>
    </source>
</evidence>
<protein>
    <recommendedName>
        <fullName evidence="6">Ribosomal processing cysteine protease Prp</fullName>
    </recommendedName>
</protein>
<keyword evidence="8" id="KW-1185">Reference proteome</keyword>
<name>A0A2S8NU74_9MOLU</name>
<accession>A0A2S8NU74</accession>